<keyword evidence="4 5" id="KW-0833">Ubl conjugation pathway</keyword>
<dbReference type="UniPathway" id="UPA00143"/>
<dbReference type="SUPFAM" id="SSF48371">
    <property type="entry name" value="ARM repeat"/>
    <property type="match status" value="1"/>
</dbReference>
<name>A0A833QH40_9POAL</name>
<sequence length="410" mass="46123">MEPPHLFRCPISMDLMEDPVIIATGVTYDRQSIERWLFVYKKGTCPATMQSLEKTDLTPNKLLKHMIDEWQRSVASPSTSSAVISAPTTLSEVLLHDKLMSALADVESAPFKMTSLRTLKACMENNTSMQQEFVKSGGIQILAKVINQAMLDPNDFTAFQACEEVVGVLSLLPLMDGESISFLQQPKRMNQMMIMLQRGSFEARLNTITILTKRARADKDWIESIGHKHVDGMLKSLLEVLSDEATTKLSAYALHLLIELVAKSKIGRLKAIETGAVCMLIELLPDSGRHQSEQILLMLKRLCECPEGRAAFSEHRLGIASVAKKMLRVSEVATKLAVKILWLVSSFYPTERVLDEMLAFGAVEKLICFMNIDNRSSTKEKVKKMVKMHGAFWKQYPCFPCELRGYLRCN</sequence>
<dbReference type="SUPFAM" id="SSF57850">
    <property type="entry name" value="RING/U-box"/>
    <property type="match status" value="1"/>
</dbReference>
<comment type="pathway">
    <text evidence="2 5">Protein modification; protein ubiquitination.</text>
</comment>
<comment type="catalytic activity">
    <reaction evidence="1 5">
        <text>S-ubiquitinyl-[E2 ubiquitin-conjugating enzyme]-L-cysteine + [acceptor protein]-L-lysine = [E2 ubiquitin-conjugating enzyme]-L-cysteine + N(6)-ubiquitinyl-[acceptor protein]-L-lysine.</text>
        <dbReference type="EC" id="2.3.2.27"/>
    </reaction>
</comment>
<dbReference type="Proteomes" id="UP000623129">
    <property type="component" value="Unassembled WGS sequence"/>
</dbReference>
<dbReference type="InterPro" id="IPR016024">
    <property type="entry name" value="ARM-type_fold"/>
</dbReference>
<gene>
    <name evidence="7" type="ORF">FCM35_KLT22144</name>
</gene>
<dbReference type="PROSITE" id="PS51698">
    <property type="entry name" value="U_BOX"/>
    <property type="match status" value="1"/>
</dbReference>
<dbReference type="OrthoDB" id="10064100at2759"/>
<dbReference type="InterPro" id="IPR045210">
    <property type="entry name" value="RING-Ubox_PUB"/>
</dbReference>
<dbReference type="EMBL" id="SWLB01000086">
    <property type="protein sequence ID" value="KAF3320256.1"/>
    <property type="molecule type" value="Genomic_DNA"/>
</dbReference>
<organism evidence="7 8">
    <name type="scientific">Carex littledalei</name>
    <dbReference type="NCBI Taxonomy" id="544730"/>
    <lineage>
        <taxon>Eukaryota</taxon>
        <taxon>Viridiplantae</taxon>
        <taxon>Streptophyta</taxon>
        <taxon>Embryophyta</taxon>
        <taxon>Tracheophyta</taxon>
        <taxon>Spermatophyta</taxon>
        <taxon>Magnoliopsida</taxon>
        <taxon>Liliopsida</taxon>
        <taxon>Poales</taxon>
        <taxon>Cyperaceae</taxon>
        <taxon>Cyperoideae</taxon>
        <taxon>Cariceae</taxon>
        <taxon>Carex</taxon>
        <taxon>Carex subgen. Euthyceras</taxon>
    </lineage>
</organism>
<dbReference type="AlphaFoldDB" id="A0A833QH40"/>
<keyword evidence="3 5" id="KW-0808">Transferase</keyword>
<evidence type="ECO:0000256" key="2">
    <source>
        <dbReference type="ARBA" id="ARBA00004906"/>
    </source>
</evidence>
<dbReference type="EC" id="2.3.2.27" evidence="5"/>
<dbReference type="InterPro" id="IPR058678">
    <property type="entry name" value="ARM_PUB"/>
</dbReference>
<dbReference type="GO" id="GO:0016567">
    <property type="term" value="P:protein ubiquitination"/>
    <property type="evidence" value="ECO:0007669"/>
    <property type="project" value="UniProtKB-UniRule"/>
</dbReference>
<feature type="domain" description="U-box" evidence="6">
    <location>
        <begin position="2"/>
        <end position="77"/>
    </location>
</feature>
<dbReference type="Gene3D" id="1.25.10.10">
    <property type="entry name" value="Leucine-rich Repeat Variant"/>
    <property type="match status" value="1"/>
</dbReference>
<dbReference type="InterPro" id="IPR003613">
    <property type="entry name" value="Ubox_domain"/>
</dbReference>
<comment type="function">
    <text evidence="5">Functions as an E3 ubiquitin ligase.</text>
</comment>
<dbReference type="Pfam" id="PF25598">
    <property type="entry name" value="ARM_PUB"/>
    <property type="match status" value="1"/>
</dbReference>
<dbReference type="InterPro" id="IPR011989">
    <property type="entry name" value="ARM-like"/>
</dbReference>
<dbReference type="PANTHER" id="PTHR22849">
    <property type="entry name" value="WDSAM1 PROTEIN"/>
    <property type="match status" value="1"/>
</dbReference>
<dbReference type="CDD" id="cd16664">
    <property type="entry name" value="RING-Ubox_PUB"/>
    <property type="match status" value="1"/>
</dbReference>
<dbReference type="InterPro" id="IPR045185">
    <property type="entry name" value="PUB22/23/24-like"/>
</dbReference>
<dbReference type="Gene3D" id="3.30.40.10">
    <property type="entry name" value="Zinc/RING finger domain, C3HC4 (zinc finger)"/>
    <property type="match status" value="1"/>
</dbReference>
<evidence type="ECO:0000313" key="8">
    <source>
        <dbReference type="Proteomes" id="UP000623129"/>
    </source>
</evidence>
<dbReference type="Pfam" id="PF04564">
    <property type="entry name" value="U-box"/>
    <property type="match status" value="1"/>
</dbReference>
<evidence type="ECO:0000256" key="5">
    <source>
        <dbReference type="RuleBase" id="RU369093"/>
    </source>
</evidence>
<dbReference type="SMART" id="SM00504">
    <property type="entry name" value="Ubox"/>
    <property type="match status" value="1"/>
</dbReference>
<evidence type="ECO:0000256" key="4">
    <source>
        <dbReference type="ARBA" id="ARBA00022786"/>
    </source>
</evidence>
<keyword evidence="8" id="KW-1185">Reference proteome</keyword>
<evidence type="ECO:0000313" key="7">
    <source>
        <dbReference type="EMBL" id="KAF3320256.1"/>
    </source>
</evidence>
<protein>
    <recommendedName>
        <fullName evidence="5 6">U-box domain-containing protein</fullName>
        <ecNumber evidence="5">2.3.2.27</ecNumber>
    </recommendedName>
    <alternativeName>
        <fullName evidence="5">RING-type E3 ubiquitin transferase PUB</fullName>
    </alternativeName>
</protein>
<dbReference type="InterPro" id="IPR013083">
    <property type="entry name" value="Znf_RING/FYVE/PHD"/>
</dbReference>
<comment type="caution">
    <text evidence="7">The sequence shown here is derived from an EMBL/GenBank/DDBJ whole genome shotgun (WGS) entry which is preliminary data.</text>
</comment>
<dbReference type="GO" id="GO:0061630">
    <property type="term" value="F:ubiquitin protein ligase activity"/>
    <property type="evidence" value="ECO:0007669"/>
    <property type="project" value="UniProtKB-UniRule"/>
</dbReference>
<reference evidence="7" key="1">
    <citation type="submission" date="2020-01" db="EMBL/GenBank/DDBJ databases">
        <title>Genome sequence of Kobresia littledalei, the first chromosome-level genome in the family Cyperaceae.</title>
        <authorList>
            <person name="Qu G."/>
        </authorList>
    </citation>
    <scope>NUCLEOTIDE SEQUENCE</scope>
    <source>
        <strain evidence="7">C.B.Clarke</strain>
        <tissue evidence="7">Leaf</tissue>
    </source>
</reference>
<dbReference type="PANTHER" id="PTHR22849:SF23">
    <property type="entry name" value="U-BOX DOMAIN-CONTAINING PROTEIN"/>
    <property type="match status" value="1"/>
</dbReference>
<evidence type="ECO:0000259" key="6">
    <source>
        <dbReference type="PROSITE" id="PS51698"/>
    </source>
</evidence>
<proteinExistence type="predicted"/>
<evidence type="ECO:0000256" key="1">
    <source>
        <dbReference type="ARBA" id="ARBA00000900"/>
    </source>
</evidence>
<accession>A0A833QH40</accession>
<evidence type="ECO:0000256" key="3">
    <source>
        <dbReference type="ARBA" id="ARBA00022679"/>
    </source>
</evidence>